<name>A0A397W8E9_9GLOM</name>
<dbReference type="OrthoDB" id="2343965at2759"/>
<evidence type="ECO:0000313" key="2">
    <source>
        <dbReference type="Proteomes" id="UP000266673"/>
    </source>
</evidence>
<gene>
    <name evidence="1" type="ORF">C2G38_2136433</name>
</gene>
<sequence length="273" mass="30755">MLHLLYIFFRALIIFYCSTVIFADDLLFDGDGYNAFYIENKLYFIVPYSQNHFYIDLKDLSLENGTIYNAPRISVASPSYVVSKNPFIGGNSNKKLFLIDESTYGLYVDTLNIELNKWETNNSYKGLPNDELSLNRPWVTNETTGISYSFRGDLSTGVVIFDTINFVWINSTSNPQNLFSKETISIYGCIPVLLSSGQNTTGKTPEERTGHTAVLTSDGRVIVYGGENNLSKSAIPYLTILDTSKPPFMWSTPIEENSIGSLYSHTSLWLKII</sequence>
<accession>A0A397W8E9</accession>
<dbReference type="InterPro" id="IPR015915">
    <property type="entry name" value="Kelch-typ_b-propeller"/>
</dbReference>
<dbReference type="AlphaFoldDB" id="A0A397W8E9"/>
<organism evidence="1 2">
    <name type="scientific">Gigaspora rosea</name>
    <dbReference type="NCBI Taxonomy" id="44941"/>
    <lineage>
        <taxon>Eukaryota</taxon>
        <taxon>Fungi</taxon>
        <taxon>Fungi incertae sedis</taxon>
        <taxon>Mucoromycota</taxon>
        <taxon>Glomeromycotina</taxon>
        <taxon>Glomeromycetes</taxon>
        <taxon>Diversisporales</taxon>
        <taxon>Gigasporaceae</taxon>
        <taxon>Gigaspora</taxon>
    </lineage>
</organism>
<dbReference type="Gene3D" id="2.130.10.80">
    <property type="entry name" value="Galactose oxidase/kelch, beta-propeller"/>
    <property type="match status" value="1"/>
</dbReference>
<dbReference type="SUPFAM" id="SSF117281">
    <property type="entry name" value="Kelch motif"/>
    <property type="match status" value="1"/>
</dbReference>
<reference evidence="1 2" key="1">
    <citation type="submission" date="2018-06" db="EMBL/GenBank/DDBJ databases">
        <title>Comparative genomics reveals the genomic features of Rhizophagus irregularis, R. cerebriforme, R. diaphanum and Gigaspora rosea, and their symbiotic lifestyle signature.</title>
        <authorList>
            <person name="Morin E."/>
            <person name="San Clemente H."/>
            <person name="Chen E.C.H."/>
            <person name="De La Providencia I."/>
            <person name="Hainaut M."/>
            <person name="Kuo A."/>
            <person name="Kohler A."/>
            <person name="Murat C."/>
            <person name="Tang N."/>
            <person name="Roy S."/>
            <person name="Loubradou J."/>
            <person name="Henrissat B."/>
            <person name="Grigoriev I.V."/>
            <person name="Corradi N."/>
            <person name="Roux C."/>
            <person name="Martin F.M."/>
        </authorList>
    </citation>
    <scope>NUCLEOTIDE SEQUENCE [LARGE SCALE GENOMIC DNA]</scope>
    <source>
        <strain evidence="1 2">DAOM 194757</strain>
    </source>
</reference>
<dbReference type="STRING" id="44941.A0A397W8E9"/>
<keyword evidence="2" id="KW-1185">Reference proteome</keyword>
<proteinExistence type="predicted"/>
<dbReference type="EMBL" id="QKWP01000016">
    <property type="protein sequence ID" value="RIB30302.1"/>
    <property type="molecule type" value="Genomic_DNA"/>
</dbReference>
<dbReference type="InterPro" id="IPR037293">
    <property type="entry name" value="Gal_Oxidase_central_sf"/>
</dbReference>
<comment type="caution">
    <text evidence="1">The sequence shown here is derived from an EMBL/GenBank/DDBJ whole genome shotgun (WGS) entry which is preliminary data.</text>
</comment>
<dbReference type="SUPFAM" id="SSF50965">
    <property type="entry name" value="Galactose oxidase, central domain"/>
    <property type="match status" value="1"/>
</dbReference>
<protein>
    <submittedName>
        <fullName evidence="1">Uncharacterized protein</fullName>
    </submittedName>
</protein>
<dbReference type="Proteomes" id="UP000266673">
    <property type="component" value="Unassembled WGS sequence"/>
</dbReference>
<dbReference type="InterPro" id="IPR011043">
    <property type="entry name" value="Gal_Oxase/kelch_b-propeller"/>
</dbReference>
<evidence type="ECO:0000313" key="1">
    <source>
        <dbReference type="EMBL" id="RIB30302.1"/>
    </source>
</evidence>